<sequence length="90" mass="9841">QLAPIRGPQVFVRALCGSCDGAVTSPVSHPLAAGTGSRRQPQPHSCLYTDGPAAVRWNSWFQQRSSDPPGSGWKNYWSYYTSLRSSSLLM</sequence>
<comment type="caution">
    <text evidence="1">The sequence shown here is derived from an EMBL/GenBank/DDBJ whole genome shotgun (WGS) entry which is preliminary data.</text>
</comment>
<proteinExistence type="predicted"/>
<accession>A0ABV0ML11</accession>
<reference evidence="1 2" key="1">
    <citation type="submission" date="2021-06" db="EMBL/GenBank/DDBJ databases">
        <authorList>
            <person name="Palmer J.M."/>
        </authorList>
    </citation>
    <scope>NUCLEOTIDE SEQUENCE [LARGE SCALE GENOMIC DNA]</scope>
    <source>
        <strain evidence="1 2">GA_2019</strain>
        <tissue evidence="1">Muscle</tissue>
    </source>
</reference>
<gene>
    <name evidence="1" type="ORF">GOODEAATRI_022505</name>
</gene>
<organism evidence="1 2">
    <name type="scientific">Goodea atripinnis</name>
    <dbReference type="NCBI Taxonomy" id="208336"/>
    <lineage>
        <taxon>Eukaryota</taxon>
        <taxon>Metazoa</taxon>
        <taxon>Chordata</taxon>
        <taxon>Craniata</taxon>
        <taxon>Vertebrata</taxon>
        <taxon>Euteleostomi</taxon>
        <taxon>Actinopterygii</taxon>
        <taxon>Neopterygii</taxon>
        <taxon>Teleostei</taxon>
        <taxon>Neoteleostei</taxon>
        <taxon>Acanthomorphata</taxon>
        <taxon>Ovalentaria</taxon>
        <taxon>Atherinomorphae</taxon>
        <taxon>Cyprinodontiformes</taxon>
        <taxon>Goodeidae</taxon>
        <taxon>Goodea</taxon>
    </lineage>
</organism>
<protein>
    <submittedName>
        <fullName evidence="1">Uncharacterized protein</fullName>
    </submittedName>
</protein>
<name>A0ABV0ML11_9TELE</name>
<dbReference type="Proteomes" id="UP001476798">
    <property type="component" value="Unassembled WGS sequence"/>
</dbReference>
<keyword evidence="2" id="KW-1185">Reference proteome</keyword>
<dbReference type="EMBL" id="JAHRIO010002309">
    <property type="protein sequence ID" value="MEQ2159404.1"/>
    <property type="molecule type" value="Genomic_DNA"/>
</dbReference>
<feature type="non-terminal residue" evidence="1">
    <location>
        <position position="1"/>
    </location>
</feature>
<evidence type="ECO:0000313" key="1">
    <source>
        <dbReference type="EMBL" id="MEQ2159404.1"/>
    </source>
</evidence>
<evidence type="ECO:0000313" key="2">
    <source>
        <dbReference type="Proteomes" id="UP001476798"/>
    </source>
</evidence>